<organism evidence="2 3">
    <name type="scientific">Eumeta variegata</name>
    <name type="common">Bagworm moth</name>
    <name type="synonym">Eumeta japonica</name>
    <dbReference type="NCBI Taxonomy" id="151549"/>
    <lineage>
        <taxon>Eukaryota</taxon>
        <taxon>Metazoa</taxon>
        <taxon>Ecdysozoa</taxon>
        <taxon>Arthropoda</taxon>
        <taxon>Hexapoda</taxon>
        <taxon>Insecta</taxon>
        <taxon>Pterygota</taxon>
        <taxon>Neoptera</taxon>
        <taxon>Endopterygota</taxon>
        <taxon>Lepidoptera</taxon>
        <taxon>Glossata</taxon>
        <taxon>Ditrysia</taxon>
        <taxon>Tineoidea</taxon>
        <taxon>Psychidae</taxon>
        <taxon>Oiketicinae</taxon>
        <taxon>Eumeta</taxon>
    </lineage>
</organism>
<protein>
    <submittedName>
        <fullName evidence="2">Uncharacterized protein</fullName>
    </submittedName>
</protein>
<feature type="compositionally biased region" description="Pro residues" evidence="1">
    <location>
        <begin position="50"/>
        <end position="63"/>
    </location>
</feature>
<reference evidence="2 3" key="1">
    <citation type="journal article" date="2019" name="Commun. Biol.">
        <title>The bagworm genome reveals a unique fibroin gene that provides high tensile strength.</title>
        <authorList>
            <person name="Kono N."/>
            <person name="Nakamura H."/>
            <person name="Ohtoshi R."/>
            <person name="Tomita M."/>
            <person name="Numata K."/>
            <person name="Arakawa K."/>
        </authorList>
    </citation>
    <scope>NUCLEOTIDE SEQUENCE [LARGE SCALE GENOMIC DNA]</scope>
</reference>
<comment type="caution">
    <text evidence="2">The sequence shown here is derived from an EMBL/GenBank/DDBJ whole genome shotgun (WGS) entry which is preliminary data.</text>
</comment>
<dbReference type="Proteomes" id="UP000299102">
    <property type="component" value="Unassembled WGS sequence"/>
</dbReference>
<evidence type="ECO:0000313" key="2">
    <source>
        <dbReference type="EMBL" id="GBP94005.1"/>
    </source>
</evidence>
<sequence>MQLRETTQQNGGKLGKHTVRVSVEKRERRATTCESFVYPPTVATGRARPRPPAPPAPRVPPAPAYGIIIMKN</sequence>
<dbReference type="AlphaFoldDB" id="A0A4C2A4U7"/>
<dbReference type="EMBL" id="BGZK01002445">
    <property type="protein sequence ID" value="GBP94005.1"/>
    <property type="molecule type" value="Genomic_DNA"/>
</dbReference>
<feature type="compositionally biased region" description="Polar residues" evidence="1">
    <location>
        <begin position="1"/>
        <end position="11"/>
    </location>
</feature>
<evidence type="ECO:0000313" key="3">
    <source>
        <dbReference type="Proteomes" id="UP000299102"/>
    </source>
</evidence>
<keyword evidence="3" id="KW-1185">Reference proteome</keyword>
<feature type="region of interest" description="Disordered" evidence="1">
    <location>
        <begin position="1"/>
        <end position="27"/>
    </location>
</feature>
<accession>A0A4C2A4U7</accession>
<gene>
    <name evidence="2" type="ORF">EVAR_68699_1</name>
</gene>
<proteinExistence type="predicted"/>
<evidence type="ECO:0000256" key="1">
    <source>
        <dbReference type="SAM" id="MobiDB-lite"/>
    </source>
</evidence>
<name>A0A4C2A4U7_EUMVA</name>
<feature type="region of interest" description="Disordered" evidence="1">
    <location>
        <begin position="41"/>
        <end position="66"/>
    </location>
</feature>